<name>A0AAN8EKT5_9EURO</name>
<proteinExistence type="predicted"/>
<dbReference type="Proteomes" id="UP001316803">
    <property type="component" value="Unassembled WGS sequence"/>
</dbReference>
<evidence type="ECO:0000256" key="1">
    <source>
        <dbReference type="SAM" id="MobiDB-lite"/>
    </source>
</evidence>
<dbReference type="AlphaFoldDB" id="A0AAN8EKT5"/>
<feature type="region of interest" description="Disordered" evidence="1">
    <location>
        <begin position="72"/>
        <end position="132"/>
    </location>
</feature>
<comment type="caution">
    <text evidence="2">The sequence shown here is derived from an EMBL/GenBank/DDBJ whole genome shotgun (WGS) entry which is preliminary data.</text>
</comment>
<sequence>MAGTYEGFFARKNGKGIDQQEKRMRQFPEAVEALNRRQKAHPVPKPLKSPTTLAMEKLCAGLDAESRERIMKAEAEHKAKKEDDLWRRRADEDPLGPSWARWQRKQEQEAERKKQMEKEEAEQRKMKKAEEK</sequence>
<evidence type="ECO:0000313" key="2">
    <source>
        <dbReference type="EMBL" id="KAK5953678.1"/>
    </source>
</evidence>
<organism evidence="2 3">
    <name type="scientific">Knufia fluminis</name>
    <dbReference type="NCBI Taxonomy" id="191047"/>
    <lineage>
        <taxon>Eukaryota</taxon>
        <taxon>Fungi</taxon>
        <taxon>Dikarya</taxon>
        <taxon>Ascomycota</taxon>
        <taxon>Pezizomycotina</taxon>
        <taxon>Eurotiomycetes</taxon>
        <taxon>Chaetothyriomycetidae</taxon>
        <taxon>Chaetothyriales</taxon>
        <taxon>Trichomeriaceae</taxon>
        <taxon>Knufia</taxon>
    </lineage>
</organism>
<gene>
    <name evidence="2" type="ORF">OHC33_004947</name>
</gene>
<feature type="compositionally biased region" description="Basic and acidic residues" evidence="1">
    <location>
        <begin position="104"/>
        <end position="132"/>
    </location>
</feature>
<reference evidence="2 3" key="1">
    <citation type="submission" date="2022-12" db="EMBL/GenBank/DDBJ databases">
        <title>Genomic features and morphological characterization of a novel Knufia sp. strain isolated from spacecraft assembly facility.</title>
        <authorList>
            <person name="Teixeira M."/>
            <person name="Chander A.M."/>
            <person name="Stajich J.E."/>
            <person name="Venkateswaran K."/>
        </authorList>
    </citation>
    <scope>NUCLEOTIDE SEQUENCE [LARGE SCALE GENOMIC DNA]</scope>
    <source>
        <strain evidence="2 3">FJI-L2-BK-P2</strain>
    </source>
</reference>
<evidence type="ECO:0000313" key="3">
    <source>
        <dbReference type="Proteomes" id="UP001316803"/>
    </source>
</evidence>
<accession>A0AAN8EKT5</accession>
<feature type="compositionally biased region" description="Basic and acidic residues" evidence="1">
    <location>
        <begin position="72"/>
        <end position="92"/>
    </location>
</feature>
<protein>
    <submittedName>
        <fullName evidence="2">Uncharacterized protein</fullName>
    </submittedName>
</protein>
<keyword evidence="3" id="KW-1185">Reference proteome</keyword>
<dbReference type="EMBL" id="JAKLMC020000010">
    <property type="protein sequence ID" value="KAK5953678.1"/>
    <property type="molecule type" value="Genomic_DNA"/>
</dbReference>